<comment type="similarity">
    <text evidence="1">Belongs to the peptidase C40 family.</text>
</comment>
<evidence type="ECO:0000256" key="6">
    <source>
        <dbReference type="SAM" id="Coils"/>
    </source>
</evidence>
<evidence type="ECO:0000256" key="5">
    <source>
        <dbReference type="ARBA" id="ARBA00022807"/>
    </source>
</evidence>
<feature type="chain" id="PRO_5020188800" evidence="8">
    <location>
        <begin position="27"/>
        <end position="404"/>
    </location>
</feature>
<dbReference type="RefSeq" id="WP_116441839.1">
    <property type="nucleotide sequence ID" value="NZ_AP031411.1"/>
</dbReference>
<evidence type="ECO:0000313" key="13">
    <source>
        <dbReference type="Proteomes" id="UP000702954"/>
    </source>
</evidence>
<keyword evidence="13" id="KW-1185">Reference proteome</keyword>
<comment type="caution">
    <text evidence="11">The sequence shown here is derived from an EMBL/GenBank/DDBJ whole genome shotgun (WGS) entry which is preliminary data.</text>
</comment>
<evidence type="ECO:0000256" key="3">
    <source>
        <dbReference type="ARBA" id="ARBA00022729"/>
    </source>
</evidence>
<keyword evidence="2" id="KW-0645">Protease</keyword>
<keyword evidence="5" id="KW-0788">Thiol protease</keyword>
<dbReference type="AlphaFoldDB" id="A0A4R3JAD8"/>
<dbReference type="InterPro" id="IPR057309">
    <property type="entry name" value="PcsB_CC"/>
</dbReference>
<organism evidence="11 12">
    <name type="scientific">Faecalimonas umbilicata</name>
    <dbReference type="NCBI Taxonomy" id="1912855"/>
    <lineage>
        <taxon>Bacteria</taxon>
        <taxon>Bacillati</taxon>
        <taxon>Bacillota</taxon>
        <taxon>Clostridia</taxon>
        <taxon>Lachnospirales</taxon>
        <taxon>Lachnospiraceae</taxon>
        <taxon>Faecalimonas</taxon>
    </lineage>
</organism>
<feature type="compositionally biased region" description="Low complexity" evidence="7">
    <location>
        <begin position="267"/>
        <end position="284"/>
    </location>
</feature>
<dbReference type="InterPro" id="IPR038765">
    <property type="entry name" value="Papain-like_cys_pep_sf"/>
</dbReference>
<evidence type="ECO:0000313" key="10">
    <source>
        <dbReference type="EMBL" id="GBU05459.1"/>
    </source>
</evidence>
<feature type="compositionally biased region" description="Gly residues" evidence="7">
    <location>
        <begin position="224"/>
        <end position="240"/>
    </location>
</feature>
<evidence type="ECO:0000256" key="7">
    <source>
        <dbReference type="SAM" id="MobiDB-lite"/>
    </source>
</evidence>
<dbReference type="Gene3D" id="3.90.1720.10">
    <property type="entry name" value="endopeptidase domain like (from Nostoc punctiforme)"/>
    <property type="match status" value="1"/>
</dbReference>
<dbReference type="EMBL" id="BHEO01000008">
    <property type="protein sequence ID" value="GBU05459.1"/>
    <property type="molecule type" value="Genomic_DNA"/>
</dbReference>
<dbReference type="Pfam" id="PF24568">
    <property type="entry name" value="CC_PcsB"/>
    <property type="match status" value="1"/>
</dbReference>
<evidence type="ECO:0000259" key="9">
    <source>
        <dbReference type="PROSITE" id="PS51935"/>
    </source>
</evidence>
<dbReference type="InterPro" id="IPR051794">
    <property type="entry name" value="PG_Endopeptidase_C40"/>
</dbReference>
<feature type="domain" description="NlpC/P60" evidence="9">
    <location>
        <begin position="293"/>
        <end position="404"/>
    </location>
</feature>
<evidence type="ECO:0000256" key="1">
    <source>
        <dbReference type="ARBA" id="ARBA00007074"/>
    </source>
</evidence>
<accession>A0A4R3JAD8</accession>
<keyword evidence="3 8" id="KW-0732">Signal</keyword>
<feature type="coiled-coil region" evidence="6">
    <location>
        <begin position="142"/>
        <end position="187"/>
    </location>
</feature>
<gene>
    <name evidence="10" type="primary">spl</name>
    <name evidence="11" type="ORF">EDD74_13624</name>
    <name evidence="10" type="ORF">FAEUMB_20000</name>
</gene>
<reference evidence="10 13" key="1">
    <citation type="journal article" date="2018" name="Int. J. Syst. Evol. Microbiol.">
        <title>Draft Genome Sequence of Faecalimonas umbilicata JCM 30896T, an Acetate-Producing Bacterium Isolated from Human Feces.</title>
        <authorList>
            <person name="Sakamoto M."/>
            <person name="Ikeyama N."/>
            <person name="Yuki M."/>
            <person name="Ohkuma M."/>
        </authorList>
    </citation>
    <scope>NUCLEOTIDE SEQUENCE [LARGE SCALE GENOMIC DNA]</scope>
    <source>
        <strain evidence="10 13">EGH7</strain>
    </source>
</reference>
<feature type="signal peptide" evidence="8">
    <location>
        <begin position="1"/>
        <end position="26"/>
    </location>
</feature>
<dbReference type="Proteomes" id="UP000702954">
    <property type="component" value="Unassembled WGS sequence"/>
</dbReference>
<proteinExistence type="inferred from homology"/>
<dbReference type="GO" id="GO:0006508">
    <property type="term" value="P:proteolysis"/>
    <property type="evidence" value="ECO:0007669"/>
    <property type="project" value="UniProtKB-KW"/>
</dbReference>
<dbReference type="PANTHER" id="PTHR47359:SF3">
    <property type="entry name" value="NLP_P60 DOMAIN-CONTAINING PROTEIN-RELATED"/>
    <property type="match status" value="1"/>
</dbReference>
<keyword evidence="4" id="KW-0378">Hydrolase</keyword>
<dbReference type="Proteomes" id="UP000294613">
    <property type="component" value="Unassembled WGS sequence"/>
</dbReference>
<feature type="coiled-coil region" evidence="6">
    <location>
        <begin position="30"/>
        <end position="96"/>
    </location>
</feature>
<evidence type="ECO:0000256" key="2">
    <source>
        <dbReference type="ARBA" id="ARBA00022670"/>
    </source>
</evidence>
<reference evidence="11 12" key="2">
    <citation type="submission" date="2019-03" db="EMBL/GenBank/DDBJ databases">
        <title>Genomic Encyclopedia of Type Strains, Phase IV (KMG-IV): sequencing the most valuable type-strain genomes for metagenomic binning, comparative biology and taxonomic classification.</title>
        <authorList>
            <person name="Goeker M."/>
        </authorList>
    </citation>
    <scope>NUCLEOTIDE SEQUENCE [LARGE SCALE GENOMIC DNA]</scope>
    <source>
        <strain evidence="11 12">DSM 103426</strain>
    </source>
</reference>
<protein>
    <submittedName>
        <fullName evidence="11">NlpC/P60 family protein</fullName>
    </submittedName>
    <submittedName>
        <fullName evidence="10">Peptidase P60</fullName>
    </submittedName>
</protein>
<dbReference type="SUPFAM" id="SSF54001">
    <property type="entry name" value="Cysteine proteinases"/>
    <property type="match status" value="1"/>
</dbReference>
<dbReference type="PANTHER" id="PTHR47359">
    <property type="entry name" value="PEPTIDOGLYCAN DL-ENDOPEPTIDASE CWLO"/>
    <property type="match status" value="1"/>
</dbReference>
<dbReference type="PROSITE" id="PS51935">
    <property type="entry name" value="NLPC_P60"/>
    <property type="match status" value="1"/>
</dbReference>
<name>A0A4R3JAD8_9FIRM</name>
<keyword evidence="6" id="KW-0175">Coiled coil</keyword>
<feature type="region of interest" description="Disordered" evidence="7">
    <location>
        <begin position="220"/>
        <end position="292"/>
    </location>
</feature>
<dbReference type="GeneID" id="97506575"/>
<evidence type="ECO:0000256" key="4">
    <source>
        <dbReference type="ARBA" id="ARBA00022801"/>
    </source>
</evidence>
<evidence type="ECO:0000256" key="8">
    <source>
        <dbReference type="SAM" id="SignalP"/>
    </source>
</evidence>
<evidence type="ECO:0000313" key="11">
    <source>
        <dbReference type="EMBL" id="TCS61590.1"/>
    </source>
</evidence>
<evidence type="ECO:0000313" key="12">
    <source>
        <dbReference type="Proteomes" id="UP000294613"/>
    </source>
</evidence>
<dbReference type="GO" id="GO:0008234">
    <property type="term" value="F:cysteine-type peptidase activity"/>
    <property type="evidence" value="ECO:0007669"/>
    <property type="project" value="UniProtKB-KW"/>
</dbReference>
<dbReference type="Pfam" id="PF00877">
    <property type="entry name" value="NLPC_P60"/>
    <property type="match status" value="1"/>
</dbReference>
<sequence length="404" mass="43245">MYKKKFGKLVIISLMAAALTVTPVFAAPTVNELQQKKAEEQNKVSSLQAELTELLTKMSDLEADLIEKGTEVTQATADLEDAQKKEEKQYEDMKLRIKYMYEEGNTTFVEKLLTADSISELLNQADFVQSVHSYDRKMLQEYVDTKQQIADLKATLETEMANMEQMQDDYEGEKQNLNATIETHRANVADFDVQLQAAVQAAAEAAAQREAELQASVNEITGGQNNGNTGGQSGNVGGSGQNNNGNTSVTPPQGGSGDTTGGVEQTPSVPEIPQQPEQPQQPQQPVTPPVGDTSVGQAIVNVAYGYLGIPYVWGGTTTAGFDCSGMVQAAHAAVGIGLPRVSEAQGACGQAVGSMAEALPGDIVCYGYHVGIYIGGGQMIHAPEPGDVVKVSSVYGSPWFRRCW</sequence>
<dbReference type="InterPro" id="IPR000064">
    <property type="entry name" value="NLP_P60_dom"/>
</dbReference>
<dbReference type="Gene3D" id="6.10.250.3150">
    <property type="match status" value="1"/>
</dbReference>
<dbReference type="EMBL" id="SLZV01000036">
    <property type="protein sequence ID" value="TCS61590.1"/>
    <property type="molecule type" value="Genomic_DNA"/>
</dbReference>